<evidence type="ECO:0000313" key="1">
    <source>
        <dbReference type="EMBL" id="CAE7704064.1"/>
    </source>
</evidence>
<dbReference type="Proteomes" id="UP000601435">
    <property type="component" value="Unassembled WGS sequence"/>
</dbReference>
<comment type="caution">
    <text evidence="1">The sequence shown here is derived from an EMBL/GenBank/DDBJ whole genome shotgun (WGS) entry which is preliminary data.</text>
</comment>
<dbReference type="AlphaFoldDB" id="A0A812WRV5"/>
<accession>A0A812WRV5</accession>
<dbReference type="EMBL" id="CAJNJA010035216">
    <property type="protein sequence ID" value="CAE7704064.1"/>
    <property type="molecule type" value="Genomic_DNA"/>
</dbReference>
<reference evidence="1" key="1">
    <citation type="submission" date="2021-02" db="EMBL/GenBank/DDBJ databases">
        <authorList>
            <person name="Dougan E. K."/>
            <person name="Rhodes N."/>
            <person name="Thang M."/>
            <person name="Chan C."/>
        </authorList>
    </citation>
    <scope>NUCLEOTIDE SEQUENCE</scope>
</reference>
<protein>
    <submittedName>
        <fullName evidence="1">Uncharacterized protein</fullName>
    </submittedName>
</protein>
<proteinExistence type="predicted"/>
<sequence length="236" mass="26608">MKGDLKWLASTCDPSDGRTYLSFGSSHYLNVYDDSAWHDSEESLQDFLATMNNLQFPSPILNVSGFSNRLIWDDSLHVAYRGFAADVCGSMVADMFGKQGALLSKAGDMLHSWARANGHELAMDEFSFSDDYPSLNAKGWDIKLAEITPAFARSAAAARRREHAYVMSMTARALAVTIEILDASIYAISRENAVRGQRACKRFILGYSWLAYDSYLEQKRLYKLRPKRLKSQERSM</sequence>
<name>A0A812WRV5_9DINO</name>
<gene>
    <name evidence="1" type="ORF">SNEC2469_LOCUS20283</name>
</gene>
<keyword evidence="2" id="KW-1185">Reference proteome</keyword>
<organism evidence="1 2">
    <name type="scientific">Symbiodinium necroappetens</name>
    <dbReference type="NCBI Taxonomy" id="1628268"/>
    <lineage>
        <taxon>Eukaryota</taxon>
        <taxon>Sar</taxon>
        <taxon>Alveolata</taxon>
        <taxon>Dinophyceae</taxon>
        <taxon>Suessiales</taxon>
        <taxon>Symbiodiniaceae</taxon>
        <taxon>Symbiodinium</taxon>
    </lineage>
</organism>
<evidence type="ECO:0000313" key="2">
    <source>
        <dbReference type="Proteomes" id="UP000601435"/>
    </source>
</evidence>